<protein>
    <submittedName>
        <fullName evidence="2">Uncharacterized protein</fullName>
    </submittedName>
</protein>
<reference evidence="2" key="1">
    <citation type="journal article" date="2020" name="Fungal Divers.">
        <title>Resolving the Mortierellaceae phylogeny through synthesis of multi-gene phylogenetics and phylogenomics.</title>
        <authorList>
            <person name="Vandepol N."/>
            <person name="Liber J."/>
            <person name="Desiro A."/>
            <person name="Na H."/>
            <person name="Kennedy M."/>
            <person name="Barry K."/>
            <person name="Grigoriev I.V."/>
            <person name="Miller A.N."/>
            <person name="O'Donnell K."/>
            <person name="Stajich J.E."/>
            <person name="Bonito G."/>
        </authorList>
    </citation>
    <scope>NUCLEOTIDE SEQUENCE</scope>
    <source>
        <strain evidence="2">CK1249</strain>
    </source>
</reference>
<gene>
    <name evidence="2" type="ORF">BGZ70_006334</name>
</gene>
<feature type="compositionally biased region" description="Polar residues" evidence="1">
    <location>
        <begin position="176"/>
        <end position="201"/>
    </location>
</feature>
<feature type="compositionally biased region" description="Low complexity" evidence="1">
    <location>
        <begin position="44"/>
        <end position="72"/>
    </location>
</feature>
<evidence type="ECO:0000256" key="1">
    <source>
        <dbReference type="SAM" id="MobiDB-lite"/>
    </source>
</evidence>
<comment type="caution">
    <text evidence="2">The sequence shown here is derived from an EMBL/GenBank/DDBJ whole genome shotgun (WGS) entry which is preliminary data.</text>
</comment>
<feature type="compositionally biased region" description="Polar residues" evidence="1">
    <location>
        <begin position="1"/>
        <end position="21"/>
    </location>
</feature>
<dbReference type="AlphaFoldDB" id="A0A9P6JBD5"/>
<accession>A0A9P6JBD5</accession>
<feature type="compositionally biased region" description="Basic and acidic residues" evidence="1">
    <location>
        <begin position="259"/>
        <end position="271"/>
    </location>
</feature>
<proteinExistence type="predicted"/>
<name>A0A9P6JBD5_MORAP</name>
<organism evidence="2 3">
    <name type="scientific">Mortierella alpina</name>
    <name type="common">Oleaginous fungus</name>
    <name type="synonym">Mortierella renispora</name>
    <dbReference type="NCBI Taxonomy" id="64518"/>
    <lineage>
        <taxon>Eukaryota</taxon>
        <taxon>Fungi</taxon>
        <taxon>Fungi incertae sedis</taxon>
        <taxon>Mucoromycota</taxon>
        <taxon>Mortierellomycotina</taxon>
        <taxon>Mortierellomycetes</taxon>
        <taxon>Mortierellales</taxon>
        <taxon>Mortierellaceae</taxon>
        <taxon>Mortierella</taxon>
    </lineage>
</organism>
<dbReference type="Proteomes" id="UP000738359">
    <property type="component" value="Unassembled WGS sequence"/>
</dbReference>
<keyword evidence="3" id="KW-1185">Reference proteome</keyword>
<feature type="region of interest" description="Disordered" evidence="1">
    <location>
        <begin position="145"/>
        <end position="288"/>
    </location>
</feature>
<feature type="region of interest" description="Disordered" evidence="1">
    <location>
        <begin position="1"/>
        <end position="72"/>
    </location>
</feature>
<feature type="compositionally biased region" description="Polar residues" evidence="1">
    <location>
        <begin position="145"/>
        <end position="156"/>
    </location>
</feature>
<dbReference type="EMBL" id="JAAAHY010000354">
    <property type="protein sequence ID" value="KAF9964518.1"/>
    <property type="molecule type" value="Genomic_DNA"/>
</dbReference>
<evidence type="ECO:0000313" key="2">
    <source>
        <dbReference type="EMBL" id="KAF9964518.1"/>
    </source>
</evidence>
<feature type="region of interest" description="Disordered" evidence="1">
    <location>
        <begin position="109"/>
        <end position="128"/>
    </location>
</feature>
<evidence type="ECO:0000313" key="3">
    <source>
        <dbReference type="Proteomes" id="UP000738359"/>
    </source>
</evidence>
<sequence length="288" mass="29463">MSHQRANSTSFISNVFESGNGSDPVYANKGGMATVSGTPKGVDLPASSSSSASAPLSISLPRQRSFSSSLSLATSPRTFTGSSIISNPNNAFLKDAFAPISPTVSAFPAGTGSTPSSTGAASASQSAPVLHRRFSSSFNQLNQIVASSPNNGSQTIERGRRTSMFGGSSPPLPTGASAQGSDTSKSTSGASLFRKFSTTGRSAGHPFDRNDSGPTGLGPQVSGNNAQSEAFKEPKKQHPFFAKTSADAPAPGGGSHLSAVEKLKPSQDKLSRSSSPMRSMILNGQMLD</sequence>
<dbReference type="OrthoDB" id="2414619at2759"/>